<feature type="domain" description="SseB protein N-terminal" evidence="2">
    <location>
        <begin position="9"/>
        <end position="117"/>
    </location>
</feature>
<gene>
    <name evidence="3" type="ORF">GCM10022380_70090</name>
</gene>
<reference evidence="4" key="1">
    <citation type="journal article" date="2019" name="Int. J. Syst. Evol. Microbiol.">
        <title>The Global Catalogue of Microorganisms (GCM) 10K type strain sequencing project: providing services to taxonomists for standard genome sequencing and annotation.</title>
        <authorList>
            <consortium name="The Broad Institute Genomics Platform"/>
            <consortium name="The Broad Institute Genome Sequencing Center for Infectious Disease"/>
            <person name="Wu L."/>
            <person name="Ma J."/>
        </authorList>
    </citation>
    <scope>NUCLEOTIDE SEQUENCE [LARGE SCALE GENOMIC DNA]</scope>
    <source>
        <strain evidence="4">JCM 17017</strain>
    </source>
</reference>
<evidence type="ECO:0000256" key="1">
    <source>
        <dbReference type="SAM" id="Coils"/>
    </source>
</evidence>
<sequence length="294" mass="31080">MWQPDNEIEHALQAALADGDGRRYAQLLLAAPVYLPVLPARGTPEWEELVGLLPLEREHVLVFTSPRSMAAVLGPFAQEHVQTTFAEIRGSWQPGSSLQLAINPGLPIGAVLAPDALIALAEGREQLVAAADAEEAAFEEMRRRVRELVLEEFGAGREPGPVPAPSNALETALVAAVGGQDENAYLEALVNGQVVVATTRPVQDSDEDLPWRTAGSGDFPVVALFSSTAMLDRLAPGQPYATVPFLGVLAQWPDESHVLCFNPGAETELILTGEGVFDLVEVVAGALSPGGGGD</sequence>
<keyword evidence="1" id="KW-0175">Coiled coil</keyword>
<evidence type="ECO:0000313" key="3">
    <source>
        <dbReference type="EMBL" id="GAA3841905.1"/>
    </source>
</evidence>
<feature type="coiled-coil region" evidence="1">
    <location>
        <begin position="124"/>
        <end position="151"/>
    </location>
</feature>
<protein>
    <recommendedName>
        <fullName evidence="2">SseB protein N-terminal domain-containing protein</fullName>
    </recommendedName>
</protein>
<name>A0ABP7JDV9_9PSEU</name>
<dbReference type="Pfam" id="PF07179">
    <property type="entry name" value="SseB"/>
    <property type="match status" value="2"/>
</dbReference>
<accession>A0ABP7JDV9</accession>
<organism evidence="3 4">
    <name type="scientific">Amycolatopsis tucumanensis</name>
    <dbReference type="NCBI Taxonomy" id="401106"/>
    <lineage>
        <taxon>Bacteria</taxon>
        <taxon>Bacillati</taxon>
        <taxon>Actinomycetota</taxon>
        <taxon>Actinomycetes</taxon>
        <taxon>Pseudonocardiales</taxon>
        <taxon>Pseudonocardiaceae</taxon>
        <taxon>Amycolatopsis</taxon>
    </lineage>
</organism>
<evidence type="ECO:0000313" key="4">
    <source>
        <dbReference type="Proteomes" id="UP001501624"/>
    </source>
</evidence>
<feature type="domain" description="SseB protein N-terminal" evidence="2">
    <location>
        <begin position="169"/>
        <end position="276"/>
    </location>
</feature>
<evidence type="ECO:0000259" key="2">
    <source>
        <dbReference type="Pfam" id="PF07179"/>
    </source>
</evidence>
<proteinExistence type="predicted"/>
<dbReference type="InterPro" id="IPR009839">
    <property type="entry name" value="SseB_N"/>
</dbReference>
<dbReference type="Proteomes" id="UP001501624">
    <property type="component" value="Unassembled WGS sequence"/>
</dbReference>
<keyword evidence="4" id="KW-1185">Reference proteome</keyword>
<comment type="caution">
    <text evidence="3">The sequence shown here is derived from an EMBL/GenBank/DDBJ whole genome shotgun (WGS) entry which is preliminary data.</text>
</comment>
<dbReference type="EMBL" id="BAABCM010000013">
    <property type="protein sequence ID" value="GAA3841905.1"/>
    <property type="molecule type" value="Genomic_DNA"/>
</dbReference>